<dbReference type="InterPro" id="IPR011074">
    <property type="entry name" value="CRAL/TRIO_N_dom"/>
</dbReference>
<accession>A0A7J7M7T6</accession>
<dbReference type="PANTHER" id="PTHR45932:SF3">
    <property type="entry name" value="PATELLIN-4-LIKE"/>
    <property type="match status" value="1"/>
</dbReference>
<dbReference type="InterPro" id="IPR036865">
    <property type="entry name" value="CRAL-TRIO_dom_sf"/>
</dbReference>
<dbReference type="Pfam" id="PF00650">
    <property type="entry name" value="CRAL_TRIO"/>
    <property type="match status" value="1"/>
</dbReference>
<proteinExistence type="predicted"/>
<organism evidence="5 6">
    <name type="scientific">Kingdonia uniflora</name>
    <dbReference type="NCBI Taxonomy" id="39325"/>
    <lineage>
        <taxon>Eukaryota</taxon>
        <taxon>Viridiplantae</taxon>
        <taxon>Streptophyta</taxon>
        <taxon>Embryophyta</taxon>
        <taxon>Tracheophyta</taxon>
        <taxon>Spermatophyta</taxon>
        <taxon>Magnoliopsida</taxon>
        <taxon>Ranunculales</taxon>
        <taxon>Circaeasteraceae</taxon>
        <taxon>Kingdonia</taxon>
    </lineage>
</organism>
<comment type="caution">
    <text evidence="5">The sequence shown here is derived from an EMBL/GenBank/DDBJ whole genome shotgun (WGS) entry which is preliminary data.</text>
</comment>
<dbReference type="SUPFAM" id="SSF52087">
    <property type="entry name" value="CRAL/TRIO domain"/>
    <property type="match status" value="1"/>
</dbReference>
<dbReference type="Proteomes" id="UP000541444">
    <property type="component" value="Unassembled WGS sequence"/>
</dbReference>
<dbReference type="SMART" id="SM01100">
    <property type="entry name" value="CRAL_TRIO_N"/>
    <property type="match status" value="1"/>
</dbReference>
<dbReference type="InterPro" id="IPR044834">
    <property type="entry name" value="PATL"/>
</dbReference>
<dbReference type="GO" id="GO:0008289">
    <property type="term" value="F:lipid binding"/>
    <property type="evidence" value="ECO:0007669"/>
    <property type="project" value="InterPro"/>
</dbReference>
<protein>
    <recommendedName>
        <fullName evidence="4">CRAL-TRIO domain-containing protein</fullName>
    </recommendedName>
</protein>
<dbReference type="SMART" id="SM00516">
    <property type="entry name" value="SEC14"/>
    <property type="match status" value="1"/>
</dbReference>
<dbReference type="Gene3D" id="3.40.525.10">
    <property type="entry name" value="CRAL-TRIO lipid binding domain"/>
    <property type="match status" value="1"/>
</dbReference>
<evidence type="ECO:0000256" key="3">
    <source>
        <dbReference type="ARBA" id="ARBA00023136"/>
    </source>
</evidence>
<name>A0A7J7M7T6_9MAGN</name>
<evidence type="ECO:0000259" key="4">
    <source>
        <dbReference type="PROSITE" id="PS50191"/>
    </source>
</evidence>
<dbReference type="PROSITE" id="PS50191">
    <property type="entry name" value="CRAL_TRIO"/>
    <property type="match status" value="1"/>
</dbReference>
<dbReference type="AlphaFoldDB" id="A0A7J7M7T6"/>
<feature type="domain" description="CRAL-TRIO" evidence="4">
    <location>
        <begin position="129"/>
        <end position="305"/>
    </location>
</feature>
<evidence type="ECO:0000313" key="6">
    <source>
        <dbReference type="Proteomes" id="UP000541444"/>
    </source>
</evidence>
<evidence type="ECO:0000256" key="1">
    <source>
        <dbReference type="ARBA" id="ARBA00004370"/>
    </source>
</evidence>
<keyword evidence="2" id="KW-0813">Transport</keyword>
<dbReference type="InterPro" id="IPR036273">
    <property type="entry name" value="CRAL/TRIO_N_dom_sf"/>
</dbReference>
<reference evidence="5 6" key="1">
    <citation type="journal article" date="2020" name="IScience">
        <title>Genome Sequencing of the Endangered Kingdonia uniflora (Circaeasteraceae, Ranunculales) Reveals Potential Mechanisms of Evolutionary Specialization.</title>
        <authorList>
            <person name="Sun Y."/>
            <person name="Deng T."/>
            <person name="Zhang A."/>
            <person name="Moore M.J."/>
            <person name="Landis J.B."/>
            <person name="Lin N."/>
            <person name="Zhang H."/>
            <person name="Zhang X."/>
            <person name="Huang J."/>
            <person name="Zhang X."/>
            <person name="Sun H."/>
            <person name="Wang H."/>
        </authorList>
    </citation>
    <scope>NUCLEOTIDE SEQUENCE [LARGE SCALE GENOMIC DNA]</scope>
    <source>
        <strain evidence="5">TB1705</strain>
        <tissue evidence="5">Leaf</tissue>
    </source>
</reference>
<dbReference type="OrthoDB" id="75724at2759"/>
<dbReference type="GO" id="GO:0016020">
    <property type="term" value="C:membrane"/>
    <property type="evidence" value="ECO:0007669"/>
    <property type="project" value="UniProtKB-SubCell"/>
</dbReference>
<sequence length="360" mass="41074">MAIKKIYGNVGSSIFKEEKTPLSQMKPVVKNALLELRRKVEDAIQGNYLLGWSEISCNCCTSNHNHPKSKECDISLWGVPLLPSKGHEGTNIILLKFLQAKDYKVYDAFTMLEKTLKWRNEFKTDAILDEEFEPGLEKMGLVDGTDKKGRPLLYTIHGALRENNLYNKLFGTDGNKDEFLRWKIQFLEKGMRKLNFKPGGVDSVILITDLKNAPGPSGKELRLTAKKLFISLFVDHYPEILYKHIVVNAPFWFYAYHATFSRVLSQRAKNNFVLARPSRVAKTLLKYIAPGNLPVHYGGLKRENDNEFSPKDCVSQIIVRGGVTDTIQIPIAEVLNLTFHFASRLRVLRPVLIYFVLRLT</sequence>
<dbReference type="EMBL" id="JACGCM010001723">
    <property type="protein sequence ID" value="KAF6150939.1"/>
    <property type="molecule type" value="Genomic_DNA"/>
</dbReference>
<dbReference type="InterPro" id="IPR001251">
    <property type="entry name" value="CRAL-TRIO_dom"/>
</dbReference>
<gene>
    <name evidence="5" type="ORF">GIB67_026860</name>
</gene>
<comment type="subcellular location">
    <subcellularLocation>
        <location evidence="1">Membrane</location>
    </subcellularLocation>
</comment>
<dbReference type="SUPFAM" id="SSF46938">
    <property type="entry name" value="CRAL/TRIO N-terminal domain"/>
    <property type="match status" value="1"/>
</dbReference>
<dbReference type="CDD" id="cd00170">
    <property type="entry name" value="SEC14"/>
    <property type="match status" value="1"/>
</dbReference>
<dbReference type="PANTHER" id="PTHR45932">
    <property type="entry name" value="PATELLIN-1"/>
    <property type="match status" value="1"/>
</dbReference>
<evidence type="ECO:0000313" key="5">
    <source>
        <dbReference type="EMBL" id="KAF6150939.1"/>
    </source>
</evidence>
<evidence type="ECO:0000256" key="2">
    <source>
        <dbReference type="ARBA" id="ARBA00022448"/>
    </source>
</evidence>
<keyword evidence="3" id="KW-0472">Membrane</keyword>
<keyword evidence="6" id="KW-1185">Reference proteome</keyword>